<dbReference type="Pfam" id="PF10431">
    <property type="entry name" value="ClpB_D2-small"/>
    <property type="match status" value="1"/>
</dbReference>
<dbReference type="InterPro" id="IPR003959">
    <property type="entry name" value="ATPase_AAA_core"/>
</dbReference>
<evidence type="ECO:0000313" key="8">
    <source>
        <dbReference type="Proteomes" id="UP000006919"/>
    </source>
</evidence>
<dbReference type="KEGG" id="ral:Rumal_2665"/>
<dbReference type="OrthoDB" id="9803641at2"/>
<dbReference type="GO" id="GO:0005524">
    <property type="term" value="F:ATP binding"/>
    <property type="evidence" value="ECO:0007669"/>
    <property type="project" value="UniProtKB-KW"/>
</dbReference>
<dbReference type="STRING" id="697329.Rumal_2665"/>
<dbReference type="AlphaFoldDB" id="E6UGL7"/>
<dbReference type="InterPro" id="IPR004176">
    <property type="entry name" value="Clp_R_N"/>
</dbReference>
<evidence type="ECO:0000256" key="5">
    <source>
        <dbReference type="PROSITE-ProRule" id="PRU01251"/>
    </source>
</evidence>
<keyword evidence="2" id="KW-0547">Nucleotide-binding</keyword>
<keyword evidence="4" id="KW-0143">Chaperone</keyword>
<dbReference type="PROSITE" id="PS00870">
    <property type="entry name" value="CLPAB_1"/>
    <property type="match status" value="1"/>
</dbReference>
<dbReference type="InterPro" id="IPR001270">
    <property type="entry name" value="ClpA/B"/>
</dbReference>
<name>E6UGL7_RUMA7</name>
<dbReference type="CDD" id="cd00009">
    <property type="entry name" value="AAA"/>
    <property type="match status" value="1"/>
</dbReference>
<organism evidence="7 8">
    <name type="scientific">Ruminococcus albus (strain ATCC 27210 / DSM 20455 / JCM 14654 / NCDO 2250 / 7)</name>
    <dbReference type="NCBI Taxonomy" id="697329"/>
    <lineage>
        <taxon>Bacteria</taxon>
        <taxon>Bacillati</taxon>
        <taxon>Bacillota</taxon>
        <taxon>Clostridia</taxon>
        <taxon>Eubacteriales</taxon>
        <taxon>Oscillospiraceae</taxon>
        <taxon>Ruminococcus</taxon>
    </lineage>
</organism>
<dbReference type="InterPro" id="IPR050130">
    <property type="entry name" value="ClpA_ClpB"/>
</dbReference>
<dbReference type="InterPro" id="IPR041546">
    <property type="entry name" value="ClpA/ClpB_AAA_lid"/>
</dbReference>
<dbReference type="HOGENOM" id="CLU_005070_4_1_9"/>
<dbReference type="GO" id="GO:0034605">
    <property type="term" value="P:cellular response to heat"/>
    <property type="evidence" value="ECO:0007669"/>
    <property type="project" value="TreeGrafter"/>
</dbReference>
<dbReference type="Gene3D" id="1.10.8.60">
    <property type="match status" value="2"/>
</dbReference>
<dbReference type="SMART" id="SM01086">
    <property type="entry name" value="ClpB_D2-small"/>
    <property type="match status" value="1"/>
</dbReference>
<dbReference type="CDD" id="cd19499">
    <property type="entry name" value="RecA-like_ClpB_Hsp104-like"/>
    <property type="match status" value="1"/>
</dbReference>
<keyword evidence="3" id="KW-0067">ATP-binding</keyword>
<dbReference type="Proteomes" id="UP000006919">
    <property type="component" value="Chromosome"/>
</dbReference>
<dbReference type="Gene3D" id="3.40.50.300">
    <property type="entry name" value="P-loop containing nucleotide triphosphate hydrolases"/>
    <property type="match status" value="2"/>
</dbReference>
<dbReference type="PRINTS" id="PR00300">
    <property type="entry name" value="CLPPROTEASEA"/>
</dbReference>
<dbReference type="Pfam" id="PF07724">
    <property type="entry name" value="AAA_2"/>
    <property type="match status" value="1"/>
</dbReference>
<dbReference type="InterPro" id="IPR019489">
    <property type="entry name" value="Clp_ATPase_C"/>
</dbReference>
<evidence type="ECO:0000256" key="1">
    <source>
        <dbReference type="ARBA" id="ARBA00022737"/>
    </source>
</evidence>
<dbReference type="SUPFAM" id="SSF52540">
    <property type="entry name" value="P-loop containing nucleoside triphosphate hydrolases"/>
    <property type="match status" value="2"/>
</dbReference>
<dbReference type="InterPro" id="IPR018368">
    <property type="entry name" value="ClpA/B_CS1"/>
</dbReference>
<evidence type="ECO:0000256" key="4">
    <source>
        <dbReference type="ARBA" id="ARBA00023186"/>
    </source>
</evidence>
<gene>
    <name evidence="7" type="ordered locus">Rumal_2665</name>
</gene>
<dbReference type="InterPro" id="IPR003593">
    <property type="entry name" value="AAA+_ATPase"/>
</dbReference>
<dbReference type="eggNOG" id="COG0542">
    <property type="taxonomic scope" value="Bacteria"/>
</dbReference>
<evidence type="ECO:0000256" key="2">
    <source>
        <dbReference type="ARBA" id="ARBA00022741"/>
    </source>
</evidence>
<evidence type="ECO:0000259" key="6">
    <source>
        <dbReference type="PROSITE" id="PS51903"/>
    </source>
</evidence>
<sequence length="765" mass="83516">MSYENYTETGRKVLRRAAVLAGERGHTYVGSEHLLLALVSCCGAAEAVLKRYGVTAERVCDEMDDLIGRGTPCMTPETAQTENVRKALEAAERLGGKSVGSEHILSGLMRCRDSCAMQILRRLNAEERRIASDCLTGAGSCISRRDQPHLKSLSRYGTELTDPAVCLGFDPLIGRDDELRLVMEILCRRRKNDPCLVGDAGVGKTALAEGLAVKIISGSVPPQLADKRIFALDITLLLAGAKYRGDFEERLRACLDEASLAGNVILFIDELHNIMGAGAAEGAIDAANILKPDLARGRIQIIGATTPEEYRRTIEKDAAMDRRFCRVDISEPDEDTAYRILVGLKGRLEDHHEVSIPEEVCRSAVELSGRYMKHKHFPDKALELLDGACSAAGLAAGEDRTPERAFEKYLAGEIDRGGYLDAISKAHRRTVLTRDILEQTVSRCTGIVCTCADTDEREALRHLEEKLNSTVIGQERAVAAVSRAVRRRRLGLERGGRPVGSFVFAGPAGVGKTMLARELSALLYGSDSLIRLDMSEYMEPHSVAKLIGAPAGYVGYEDGGRLVELIRRRPCGVLLFDEIEKAHRDVFGVLLQMLEEGVITDSAGRTAELSELTVILTTNAGAAELADRKHAGFFSHDGESCRRDIGQAVKKVLSPELINRMDDIIVFEPPCIETLRRIAGMELAKLSERAAKLGYTLEISRECENYAAEKCLSSGGSARDIRRFVEQDAEDILCDSILAGCGRELRLAVKNGRPVIFAADMSGAK</sequence>
<reference evidence="7 8" key="1">
    <citation type="journal article" date="2011" name="J. Bacteriol.">
        <title>Complete genome of the cellulolytic ruminal bacterium Ruminococcus albus 7.</title>
        <authorList>
            <person name="Suen G."/>
            <person name="Stevenson D.M."/>
            <person name="Bruce D.C."/>
            <person name="Chertkov O."/>
            <person name="Copeland A."/>
            <person name="Cheng J.F."/>
            <person name="Detter C."/>
            <person name="Detter J.C."/>
            <person name="Goodwin L.A."/>
            <person name="Han C.S."/>
            <person name="Hauser L.J."/>
            <person name="Ivanova N.N."/>
            <person name="Kyrpides N.C."/>
            <person name="Land M.L."/>
            <person name="Lapidus A."/>
            <person name="Lucas S."/>
            <person name="Ovchinnikova G."/>
            <person name="Pitluck S."/>
            <person name="Tapia R."/>
            <person name="Woyke T."/>
            <person name="Boyum J."/>
            <person name="Mead D."/>
            <person name="Weimer P.J."/>
        </authorList>
    </citation>
    <scope>NUCLEOTIDE SEQUENCE [LARGE SCALE GENOMIC DNA]</scope>
    <source>
        <strain evidence="8">ATCC 27210 / DSM 20455 / JCM 14654 / NCDO 2250 / 7</strain>
    </source>
</reference>
<dbReference type="EMBL" id="CP002403">
    <property type="protein sequence ID" value="ADU23140.1"/>
    <property type="molecule type" value="Genomic_DNA"/>
</dbReference>
<dbReference type="PANTHER" id="PTHR11638:SF18">
    <property type="entry name" value="HEAT SHOCK PROTEIN 104"/>
    <property type="match status" value="1"/>
</dbReference>
<dbReference type="Pfam" id="PF02861">
    <property type="entry name" value="Clp_N"/>
    <property type="match status" value="1"/>
</dbReference>
<dbReference type="Pfam" id="PF00004">
    <property type="entry name" value="AAA"/>
    <property type="match status" value="1"/>
</dbReference>
<dbReference type="FunFam" id="3.40.50.300:FF:000025">
    <property type="entry name" value="ATP-dependent Clp protease subunit"/>
    <property type="match status" value="1"/>
</dbReference>
<proteinExistence type="predicted"/>
<dbReference type="Pfam" id="PF17871">
    <property type="entry name" value="AAA_lid_9"/>
    <property type="match status" value="1"/>
</dbReference>
<dbReference type="RefSeq" id="WP_013499267.1">
    <property type="nucleotide sequence ID" value="NC_014833.1"/>
</dbReference>
<protein>
    <submittedName>
        <fullName evidence="7">ATPase AAA-2 domain protein</fullName>
    </submittedName>
</protein>
<evidence type="ECO:0000256" key="3">
    <source>
        <dbReference type="ARBA" id="ARBA00022840"/>
    </source>
</evidence>
<dbReference type="SMART" id="SM00382">
    <property type="entry name" value="AAA"/>
    <property type="match status" value="2"/>
</dbReference>
<dbReference type="GO" id="GO:0016887">
    <property type="term" value="F:ATP hydrolysis activity"/>
    <property type="evidence" value="ECO:0007669"/>
    <property type="project" value="InterPro"/>
</dbReference>
<dbReference type="InterPro" id="IPR027417">
    <property type="entry name" value="P-loop_NTPase"/>
</dbReference>
<dbReference type="PANTHER" id="PTHR11638">
    <property type="entry name" value="ATP-DEPENDENT CLP PROTEASE"/>
    <property type="match status" value="1"/>
</dbReference>
<feature type="domain" description="Clp R" evidence="6">
    <location>
        <begin position="3"/>
        <end position="140"/>
    </location>
</feature>
<keyword evidence="1 5" id="KW-0677">Repeat</keyword>
<dbReference type="GO" id="GO:0005737">
    <property type="term" value="C:cytoplasm"/>
    <property type="evidence" value="ECO:0007669"/>
    <property type="project" value="TreeGrafter"/>
</dbReference>
<accession>E6UGL7</accession>
<dbReference type="SUPFAM" id="SSF81923">
    <property type="entry name" value="Double Clp-N motif"/>
    <property type="match status" value="1"/>
</dbReference>
<dbReference type="Gene3D" id="1.10.1780.10">
    <property type="entry name" value="Clp, N-terminal domain"/>
    <property type="match status" value="1"/>
</dbReference>
<dbReference type="InterPro" id="IPR036628">
    <property type="entry name" value="Clp_N_dom_sf"/>
</dbReference>
<dbReference type="PROSITE" id="PS51903">
    <property type="entry name" value="CLP_R"/>
    <property type="match status" value="1"/>
</dbReference>
<evidence type="ECO:0000313" key="7">
    <source>
        <dbReference type="EMBL" id="ADU23140.1"/>
    </source>
</evidence>